<dbReference type="CDD" id="cd04729">
    <property type="entry name" value="NanE"/>
    <property type="match status" value="1"/>
</dbReference>
<comment type="pathway">
    <text evidence="3 6">Amino-sugar metabolism; N-acetylneuraminate degradation; D-fructose 6-phosphate from N-acetylneuraminate: step 3/5.</text>
</comment>
<comment type="function">
    <text evidence="2 6">Converts N-acetylmannosamine-6-phosphate (ManNAc-6-P) to N-acetylglucosamine-6-phosphate (GlcNAc-6-P).</text>
</comment>
<dbReference type="Gene3D" id="3.20.20.70">
    <property type="entry name" value="Aldolase class I"/>
    <property type="match status" value="1"/>
</dbReference>
<dbReference type="PANTHER" id="PTHR36204">
    <property type="entry name" value="N-ACETYLMANNOSAMINE-6-PHOSPHATE 2-EPIMERASE-RELATED"/>
    <property type="match status" value="1"/>
</dbReference>
<dbReference type="PANTHER" id="PTHR36204:SF1">
    <property type="entry name" value="N-ACETYLMANNOSAMINE-6-PHOSPHATE 2-EPIMERASE-RELATED"/>
    <property type="match status" value="1"/>
</dbReference>
<keyword evidence="4 6" id="KW-0413">Isomerase</keyword>
<evidence type="ECO:0000256" key="6">
    <source>
        <dbReference type="HAMAP-Rule" id="MF_01235"/>
    </source>
</evidence>
<dbReference type="SUPFAM" id="SSF51366">
    <property type="entry name" value="Ribulose-phoshate binding barrel"/>
    <property type="match status" value="1"/>
</dbReference>
<gene>
    <name evidence="6" type="primary">nanE</name>
    <name evidence="7" type="ORF">ACZ76_16180</name>
</gene>
<dbReference type="EMBL" id="CP011975">
    <property type="protein sequence ID" value="AKP34946.1"/>
    <property type="molecule type" value="Genomic_DNA"/>
</dbReference>
<evidence type="ECO:0000256" key="2">
    <source>
        <dbReference type="ARBA" id="ARBA00002147"/>
    </source>
</evidence>
<evidence type="ECO:0000256" key="5">
    <source>
        <dbReference type="ARBA" id="ARBA00023277"/>
    </source>
</evidence>
<comment type="catalytic activity">
    <reaction evidence="1 6">
        <text>an N-acyl-D-glucosamine 6-phosphate = an N-acyl-D-mannosamine 6-phosphate</text>
        <dbReference type="Rhea" id="RHEA:23932"/>
        <dbReference type="ChEBI" id="CHEBI:57599"/>
        <dbReference type="ChEBI" id="CHEBI:57666"/>
        <dbReference type="EC" id="5.1.3.9"/>
    </reaction>
</comment>
<accession>A0ABM5UGK4</accession>
<dbReference type="NCBIfam" id="NF002231">
    <property type="entry name" value="PRK01130.1"/>
    <property type="match status" value="1"/>
</dbReference>
<dbReference type="InterPro" id="IPR013785">
    <property type="entry name" value="Aldolase_TIM"/>
</dbReference>
<proteinExistence type="inferred from homology"/>
<dbReference type="InterPro" id="IPR007260">
    <property type="entry name" value="NanE"/>
</dbReference>
<organism evidence="7 8">
    <name type="scientific">Yersinia aleksiciae</name>
    <dbReference type="NCBI Taxonomy" id="263819"/>
    <lineage>
        <taxon>Bacteria</taxon>
        <taxon>Pseudomonadati</taxon>
        <taxon>Pseudomonadota</taxon>
        <taxon>Gammaproteobacteria</taxon>
        <taxon>Enterobacterales</taxon>
        <taxon>Yersiniaceae</taxon>
        <taxon>Yersinia</taxon>
    </lineage>
</organism>
<keyword evidence="5 6" id="KW-0119">Carbohydrate metabolism</keyword>
<comment type="similarity">
    <text evidence="6">Belongs to the NanE family.</text>
</comment>
<sequence length="229" mass="24281">MMSLLNSLNGKLIVSCQALPDEPLHGASVMAKMAMAAYLGGAGGIVSNGAQDITAIKAQVDLPVIGVLNRHYNDSTVCLTPTIADIHGLMVAEPDFISIETCFRPRPGGERQEEVLQEIRTCYPNILLLAAVATLEEALLAQDLGYDGITTAMYGHTPESKGKHLIDDDCAHLKTLCHAVTLPVLAEGGINTPEQAARALRYGAHSIVVGGAITRPQNITRTFVNGLSL</sequence>
<evidence type="ECO:0000256" key="3">
    <source>
        <dbReference type="ARBA" id="ARBA00005081"/>
    </source>
</evidence>
<reference evidence="7 8" key="1">
    <citation type="journal article" date="2015" name="Genome Announc.">
        <title>De Novo Genome Sequence of Yersinia aleksiciae Y159T.</title>
        <authorList>
            <person name="Sprague L.D."/>
            <person name="Neubauer H."/>
        </authorList>
    </citation>
    <scope>NUCLEOTIDE SEQUENCE [LARGE SCALE GENOMIC DNA]</scope>
    <source>
        <strain evidence="7 8">159</strain>
    </source>
</reference>
<keyword evidence="8" id="KW-1185">Reference proteome</keyword>
<dbReference type="InterPro" id="IPR011060">
    <property type="entry name" value="RibuloseP-bd_barrel"/>
</dbReference>
<evidence type="ECO:0000313" key="7">
    <source>
        <dbReference type="EMBL" id="AKP34946.1"/>
    </source>
</evidence>
<protein>
    <recommendedName>
        <fullName evidence="6">Putative N-acetylmannosamine-6-phosphate 2-epimerase</fullName>
        <ecNumber evidence="6">5.1.3.9</ecNumber>
    </recommendedName>
    <alternativeName>
        <fullName evidence="6">ManNAc-6-P epimerase</fullName>
    </alternativeName>
</protein>
<name>A0ABM5UGK4_YERAE</name>
<dbReference type="HAMAP" id="MF_01235">
    <property type="entry name" value="ManNAc6P_epimer"/>
    <property type="match status" value="1"/>
</dbReference>
<dbReference type="EC" id="5.1.3.9" evidence="6"/>
<dbReference type="Proteomes" id="UP000069914">
    <property type="component" value="Chromosome"/>
</dbReference>
<evidence type="ECO:0000256" key="4">
    <source>
        <dbReference type="ARBA" id="ARBA00023235"/>
    </source>
</evidence>
<evidence type="ECO:0000313" key="8">
    <source>
        <dbReference type="Proteomes" id="UP000069914"/>
    </source>
</evidence>
<evidence type="ECO:0000256" key="1">
    <source>
        <dbReference type="ARBA" id="ARBA00000056"/>
    </source>
</evidence>
<dbReference type="Pfam" id="PF04131">
    <property type="entry name" value="NanE"/>
    <property type="match status" value="1"/>
</dbReference>